<evidence type="ECO:0000313" key="3">
    <source>
        <dbReference type="Proteomes" id="UP000218418"/>
    </source>
</evidence>
<accession>A0A1Z4LTU3</accession>
<keyword evidence="1 2" id="KW-0812">Transmembrane</keyword>
<reference evidence="2 3" key="1">
    <citation type="submission" date="2017-06" db="EMBL/GenBank/DDBJ databases">
        <title>Genome sequencing of cyanobaciteial culture collection at National Institute for Environmental Studies (NIES).</title>
        <authorList>
            <person name="Hirose Y."/>
            <person name="Shimura Y."/>
            <person name="Fujisawa T."/>
            <person name="Nakamura Y."/>
            <person name="Kawachi M."/>
        </authorList>
    </citation>
    <scope>NUCLEOTIDE SEQUENCE [LARGE SCALE GENOMIC DNA]</scope>
    <source>
        <strain evidence="2 3">NIES-267</strain>
    </source>
</reference>
<protein>
    <submittedName>
        <fullName evidence="2">Ferric reductase like transmembrane component family protein</fullName>
    </submittedName>
</protein>
<keyword evidence="1" id="KW-1133">Transmembrane helix</keyword>
<keyword evidence="3" id="KW-1185">Reference proteome</keyword>
<evidence type="ECO:0000256" key="1">
    <source>
        <dbReference type="SAM" id="Phobius"/>
    </source>
</evidence>
<gene>
    <name evidence="2" type="ORF">NIES267_40770</name>
</gene>
<evidence type="ECO:0000313" key="2">
    <source>
        <dbReference type="EMBL" id="BAY84581.1"/>
    </source>
</evidence>
<feature type="transmembrane region" description="Helical" evidence="1">
    <location>
        <begin position="137"/>
        <end position="154"/>
    </location>
</feature>
<dbReference type="AlphaFoldDB" id="A0A1Z4LTU3"/>
<feature type="transmembrane region" description="Helical" evidence="1">
    <location>
        <begin position="52"/>
        <end position="70"/>
    </location>
</feature>
<dbReference type="Proteomes" id="UP000218418">
    <property type="component" value="Chromosome"/>
</dbReference>
<dbReference type="OrthoDB" id="9788328at2"/>
<dbReference type="EMBL" id="AP018227">
    <property type="protein sequence ID" value="BAY84581.1"/>
    <property type="molecule type" value="Genomic_DNA"/>
</dbReference>
<feature type="transmembrane region" description="Helical" evidence="1">
    <location>
        <begin position="12"/>
        <end position="32"/>
    </location>
</feature>
<sequence>MLNPDSSILANYLGLISFSTFTFTLLPTIINLNWLNQIKAGITKNLLKFRNIALAIALFFALVHGLLMTQNSTVDFFSIQTYWIYAEGVATLNILLYLAFSFNEIQDDFKKLRYLAYAAILLLSCHISSRIVDHPSISLFFLIPGLALTIAWFVNNVKQKKQLSN</sequence>
<feature type="transmembrane region" description="Helical" evidence="1">
    <location>
        <begin position="82"/>
        <end position="102"/>
    </location>
</feature>
<organism evidence="2 3">
    <name type="scientific">Calothrix parasitica NIES-267</name>
    <dbReference type="NCBI Taxonomy" id="1973488"/>
    <lineage>
        <taxon>Bacteria</taxon>
        <taxon>Bacillati</taxon>
        <taxon>Cyanobacteriota</taxon>
        <taxon>Cyanophyceae</taxon>
        <taxon>Nostocales</taxon>
        <taxon>Calotrichaceae</taxon>
        <taxon>Calothrix</taxon>
    </lineage>
</organism>
<keyword evidence="1" id="KW-0472">Membrane</keyword>
<proteinExistence type="predicted"/>
<name>A0A1Z4LTU3_9CYAN</name>
<feature type="transmembrane region" description="Helical" evidence="1">
    <location>
        <begin position="114"/>
        <end position="131"/>
    </location>
</feature>